<organism evidence="12 13">
    <name type="scientific">Desulfuromonas thiophila</name>
    <dbReference type="NCBI Taxonomy" id="57664"/>
    <lineage>
        <taxon>Bacteria</taxon>
        <taxon>Pseudomonadati</taxon>
        <taxon>Thermodesulfobacteriota</taxon>
        <taxon>Desulfuromonadia</taxon>
        <taxon>Desulfuromonadales</taxon>
        <taxon>Desulfuromonadaceae</taxon>
        <taxon>Desulfuromonas</taxon>
    </lineage>
</organism>
<keyword evidence="4 10" id="KW-1003">Cell membrane</keyword>
<dbReference type="Proteomes" id="UP000243205">
    <property type="component" value="Unassembled WGS sequence"/>
</dbReference>
<keyword evidence="8 10" id="KW-0811">Translocation</keyword>
<dbReference type="Pfam" id="PF03840">
    <property type="entry name" value="SecG"/>
    <property type="match status" value="1"/>
</dbReference>
<evidence type="ECO:0000313" key="12">
    <source>
        <dbReference type="EMBL" id="SDE45050.1"/>
    </source>
</evidence>
<dbReference type="OrthoDB" id="121323at2"/>
<proteinExistence type="inferred from homology"/>
<dbReference type="GO" id="GO:0015450">
    <property type="term" value="F:protein-transporting ATPase activity"/>
    <property type="evidence" value="ECO:0007669"/>
    <property type="project" value="UniProtKB-UniRule"/>
</dbReference>
<comment type="similarity">
    <text evidence="2 10">Belongs to the SecG family.</text>
</comment>
<keyword evidence="13" id="KW-1185">Reference proteome</keyword>
<dbReference type="InterPro" id="IPR004692">
    <property type="entry name" value="SecG"/>
</dbReference>
<evidence type="ECO:0000256" key="6">
    <source>
        <dbReference type="ARBA" id="ARBA00022927"/>
    </source>
</evidence>
<evidence type="ECO:0000256" key="11">
    <source>
        <dbReference type="SAM" id="MobiDB-lite"/>
    </source>
</evidence>
<dbReference type="GO" id="GO:0043952">
    <property type="term" value="P:protein transport by the Sec complex"/>
    <property type="evidence" value="ECO:0007669"/>
    <property type="project" value="TreeGrafter"/>
</dbReference>
<gene>
    <name evidence="12" type="ORF">SAMN05661003_11169</name>
</gene>
<evidence type="ECO:0000256" key="3">
    <source>
        <dbReference type="ARBA" id="ARBA00022448"/>
    </source>
</evidence>
<evidence type="ECO:0000313" key="13">
    <source>
        <dbReference type="Proteomes" id="UP000243205"/>
    </source>
</evidence>
<reference evidence="13" key="1">
    <citation type="submission" date="2016-10" db="EMBL/GenBank/DDBJ databases">
        <authorList>
            <person name="Varghese N."/>
            <person name="Submissions S."/>
        </authorList>
    </citation>
    <scope>NUCLEOTIDE SEQUENCE [LARGE SCALE GENOMIC DNA]</scope>
    <source>
        <strain evidence="13">DSM 8987</strain>
    </source>
</reference>
<dbReference type="GO" id="GO:0065002">
    <property type="term" value="P:intracellular protein transmembrane transport"/>
    <property type="evidence" value="ECO:0007669"/>
    <property type="project" value="TreeGrafter"/>
</dbReference>
<evidence type="ECO:0000256" key="10">
    <source>
        <dbReference type="RuleBase" id="RU365087"/>
    </source>
</evidence>
<dbReference type="EMBL" id="FNAQ01000011">
    <property type="protein sequence ID" value="SDE45050.1"/>
    <property type="molecule type" value="Genomic_DNA"/>
</dbReference>
<dbReference type="GO" id="GO:0005886">
    <property type="term" value="C:plasma membrane"/>
    <property type="evidence" value="ECO:0007669"/>
    <property type="project" value="UniProtKB-SubCell"/>
</dbReference>
<dbReference type="GO" id="GO:0009306">
    <property type="term" value="P:protein secretion"/>
    <property type="evidence" value="ECO:0007669"/>
    <property type="project" value="UniProtKB-UniRule"/>
</dbReference>
<evidence type="ECO:0000256" key="1">
    <source>
        <dbReference type="ARBA" id="ARBA00004651"/>
    </source>
</evidence>
<keyword evidence="9" id="KW-0472">Membrane</keyword>
<dbReference type="PANTHER" id="PTHR34182">
    <property type="entry name" value="PROTEIN-EXPORT MEMBRANE PROTEIN SECG"/>
    <property type="match status" value="1"/>
</dbReference>
<comment type="function">
    <text evidence="10">Involved in protein export. Participates in an early event of protein translocation.</text>
</comment>
<keyword evidence="7" id="KW-1133">Transmembrane helix</keyword>
<dbReference type="STRING" id="57664.SAMN05661003_11169"/>
<sequence length="121" mass="12213">MITALLILHVAVSVALIIIVLLQAGKGAEAGASFGGGASQTMFGASGGKTFLSKLTTSTAVIFMLTSLALAYLYGRPGAGSLMPETLTVAPLAEPTAENAENLPEIPADSTQPSESTGTFK</sequence>
<dbReference type="PANTHER" id="PTHR34182:SF1">
    <property type="entry name" value="PROTEIN-EXPORT MEMBRANE PROTEIN SECG"/>
    <property type="match status" value="1"/>
</dbReference>
<feature type="region of interest" description="Disordered" evidence="11">
    <location>
        <begin position="98"/>
        <end position="121"/>
    </location>
</feature>
<evidence type="ECO:0000256" key="5">
    <source>
        <dbReference type="ARBA" id="ARBA00022692"/>
    </source>
</evidence>
<evidence type="ECO:0000256" key="2">
    <source>
        <dbReference type="ARBA" id="ARBA00008445"/>
    </source>
</evidence>
<evidence type="ECO:0000256" key="4">
    <source>
        <dbReference type="ARBA" id="ARBA00022475"/>
    </source>
</evidence>
<protein>
    <recommendedName>
        <fullName evidence="10">Protein-export membrane protein SecG</fullName>
    </recommendedName>
</protein>
<keyword evidence="3 10" id="KW-0813">Transport</keyword>
<dbReference type="PRINTS" id="PR01651">
    <property type="entry name" value="SECGEXPORT"/>
</dbReference>
<evidence type="ECO:0000256" key="9">
    <source>
        <dbReference type="ARBA" id="ARBA00023136"/>
    </source>
</evidence>
<evidence type="ECO:0000256" key="8">
    <source>
        <dbReference type="ARBA" id="ARBA00023010"/>
    </source>
</evidence>
<keyword evidence="5" id="KW-0812">Transmembrane</keyword>
<name>A0A1G7D1Y8_9BACT</name>
<feature type="compositionally biased region" description="Polar residues" evidence="11">
    <location>
        <begin position="109"/>
        <end position="121"/>
    </location>
</feature>
<keyword evidence="6 10" id="KW-0653">Protein transport</keyword>
<accession>A0A1G7D1Y8</accession>
<comment type="subcellular location">
    <subcellularLocation>
        <location evidence="1 10">Cell membrane</location>
        <topology evidence="1 10">Multi-pass membrane protein</topology>
    </subcellularLocation>
</comment>
<dbReference type="NCBIfam" id="TIGR00810">
    <property type="entry name" value="secG"/>
    <property type="match status" value="1"/>
</dbReference>
<evidence type="ECO:0000256" key="7">
    <source>
        <dbReference type="ARBA" id="ARBA00022989"/>
    </source>
</evidence>
<dbReference type="AlphaFoldDB" id="A0A1G7D1Y8"/>